<comment type="similarity">
    <text evidence="2">Belongs to the BORCS8 family.</text>
</comment>
<name>A0AAV3PGD6_LITER</name>
<evidence type="ECO:0000256" key="1">
    <source>
        <dbReference type="ARBA" id="ARBA00004656"/>
    </source>
</evidence>
<evidence type="ECO:0000313" key="6">
    <source>
        <dbReference type="Proteomes" id="UP001454036"/>
    </source>
</evidence>
<evidence type="ECO:0000256" key="2">
    <source>
        <dbReference type="ARBA" id="ARBA00010463"/>
    </source>
</evidence>
<keyword evidence="6" id="KW-1185">Reference proteome</keyword>
<dbReference type="InterPro" id="IPR019320">
    <property type="entry name" value="BORCS8"/>
</dbReference>
<comment type="subcellular location">
    <subcellularLocation>
        <location evidence="1">Lysosome membrane</location>
    </subcellularLocation>
</comment>
<dbReference type="Proteomes" id="UP001454036">
    <property type="component" value="Unassembled WGS sequence"/>
</dbReference>
<comment type="caution">
    <text evidence="5">The sequence shown here is derived from an EMBL/GenBank/DDBJ whole genome shotgun (WGS) entry which is preliminary data.</text>
</comment>
<keyword evidence="4" id="KW-0458">Lysosome</keyword>
<proteinExistence type="inferred from homology"/>
<dbReference type="EMBL" id="BAABME010001350">
    <property type="protein sequence ID" value="GAA0149097.1"/>
    <property type="molecule type" value="Genomic_DNA"/>
</dbReference>
<dbReference type="Pfam" id="PF10167">
    <property type="entry name" value="BORCS8"/>
    <property type="match status" value="1"/>
</dbReference>
<dbReference type="PANTHER" id="PTHR21146">
    <property type="entry name" value="MEF2B PROTEIN"/>
    <property type="match status" value="1"/>
</dbReference>
<evidence type="ECO:0000256" key="4">
    <source>
        <dbReference type="ARBA" id="ARBA00023228"/>
    </source>
</evidence>
<dbReference type="AlphaFoldDB" id="A0AAV3PGD6"/>
<protein>
    <submittedName>
        <fullName evidence="5">Uncharacterized protein</fullName>
    </submittedName>
</protein>
<accession>A0AAV3PGD6</accession>
<keyword evidence="3" id="KW-0472">Membrane</keyword>
<sequence>MVDFTFLRKWRTSTAAASLTVRSNSLPNEERFTFKKIHDYSPVDGFVDITECMADMIKFVANEPSVGLFYIQQHAHSAGPNIINLGKRITEKSHEITWHTEDSDDSITTIRSMKECGFPIADEMISDIRNTLGIVSSKQPKQGLITSSSWTPSIWTRNTGYRQQEDVSNSVSSNNIFSVFRPAKQKSSSLKRSQSKQTAPIQIKDKGVLPDSLLSAASAPSFATINDMEDEEVPLPSQLANSTQDELSIRRSFSHKELLSLSDNFEDFKADREAKLEKWLDGADMDDHRRARIQK</sequence>
<reference evidence="5 6" key="1">
    <citation type="submission" date="2024-01" db="EMBL/GenBank/DDBJ databases">
        <title>The complete chloroplast genome sequence of Lithospermum erythrorhizon: insights into the phylogenetic relationship among Boraginaceae species and the maternal lineages of purple gromwells.</title>
        <authorList>
            <person name="Okada T."/>
            <person name="Watanabe K."/>
        </authorList>
    </citation>
    <scope>NUCLEOTIDE SEQUENCE [LARGE SCALE GENOMIC DNA]</scope>
</reference>
<evidence type="ECO:0000256" key="3">
    <source>
        <dbReference type="ARBA" id="ARBA00023136"/>
    </source>
</evidence>
<evidence type="ECO:0000313" key="5">
    <source>
        <dbReference type="EMBL" id="GAA0149097.1"/>
    </source>
</evidence>
<dbReference type="GO" id="GO:0005765">
    <property type="term" value="C:lysosomal membrane"/>
    <property type="evidence" value="ECO:0007669"/>
    <property type="project" value="UniProtKB-SubCell"/>
</dbReference>
<dbReference type="PANTHER" id="PTHR21146:SF0">
    <property type="entry name" value="BLOC-1-RELATED COMPLEX SUBUNIT 8"/>
    <property type="match status" value="1"/>
</dbReference>
<gene>
    <name evidence="5" type="ORF">LIER_08361</name>
</gene>
<organism evidence="5 6">
    <name type="scientific">Lithospermum erythrorhizon</name>
    <name type="common">Purple gromwell</name>
    <name type="synonym">Lithospermum officinale var. erythrorhizon</name>
    <dbReference type="NCBI Taxonomy" id="34254"/>
    <lineage>
        <taxon>Eukaryota</taxon>
        <taxon>Viridiplantae</taxon>
        <taxon>Streptophyta</taxon>
        <taxon>Embryophyta</taxon>
        <taxon>Tracheophyta</taxon>
        <taxon>Spermatophyta</taxon>
        <taxon>Magnoliopsida</taxon>
        <taxon>eudicotyledons</taxon>
        <taxon>Gunneridae</taxon>
        <taxon>Pentapetalae</taxon>
        <taxon>asterids</taxon>
        <taxon>lamiids</taxon>
        <taxon>Boraginales</taxon>
        <taxon>Boraginaceae</taxon>
        <taxon>Boraginoideae</taxon>
        <taxon>Lithospermeae</taxon>
        <taxon>Lithospermum</taxon>
    </lineage>
</organism>